<name>A0A7V3VTU2_UNCW3</name>
<dbReference type="SUPFAM" id="SSF48452">
    <property type="entry name" value="TPR-like"/>
    <property type="match status" value="1"/>
</dbReference>
<dbReference type="PANTHER" id="PTHR36842">
    <property type="entry name" value="PROTEIN TOLB HOMOLOG"/>
    <property type="match status" value="1"/>
</dbReference>
<evidence type="ECO:0000256" key="1">
    <source>
        <dbReference type="ARBA" id="ARBA00009820"/>
    </source>
</evidence>
<dbReference type="InterPro" id="IPR011042">
    <property type="entry name" value="6-blade_b-propeller_TolB-like"/>
</dbReference>
<evidence type="ECO:0000259" key="2">
    <source>
        <dbReference type="Pfam" id="PF16472"/>
    </source>
</evidence>
<sequence>MRKILKIIFIVLLLVTCGKKGDIKDASEAIKRGRYLEAIKSLKTALMNDSLNPEIHYNLSLAYIYLDSCLRAYEHFLKLVELNSPLKDSEDLKYPIIKSLKIEPFASSPIPMGKMNQFKGCFGPDNEILAVAAAKKDIADIYLIKLDGTVIKKITNRGMNTDPAFSPKGDKIAYVSNIDGDEEIYIYDIKNDSTIKLTNNDYTDFSPSFSPDGKEIVYVTNRDGGWEIYKINLIQKQAFRLTKNKFWDGFPSYTPDGKFIVFSSKRNGSEDIYIMKPNGSDERLLYYSKFDETDPHLAGNNLYFRSNMDGEFEIYSFNIKTKELTRLTYNDVPDWNPRVSSDGKRIVFSRKVKNLWQLYFINLENPVPAEVIAQRIKDVMGIVAPSSPEQRE</sequence>
<proteinExistence type="inferred from homology"/>
<feature type="domain" description="Prolow-density lipoprotein receptor-related protein 1-like beta-propeller" evidence="2">
    <location>
        <begin position="135"/>
        <end position="307"/>
    </location>
</feature>
<gene>
    <name evidence="3" type="ORF">ENX68_02605</name>
</gene>
<organism evidence="3">
    <name type="scientific">candidate division WOR-3 bacterium</name>
    <dbReference type="NCBI Taxonomy" id="2052148"/>
    <lineage>
        <taxon>Bacteria</taxon>
        <taxon>Bacteria division WOR-3</taxon>
    </lineage>
</organism>
<dbReference type="Pfam" id="PF07676">
    <property type="entry name" value="PD40"/>
    <property type="match status" value="1"/>
</dbReference>
<comment type="similarity">
    <text evidence="1">Belongs to the TolB family.</text>
</comment>
<dbReference type="SUPFAM" id="SSF69304">
    <property type="entry name" value="Tricorn protease N-terminal domain"/>
    <property type="match status" value="1"/>
</dbReference>
<reference evidence="3" key="1">
    <citation type="journal article" date="2020" name="mSystems">
        <title>Genome- and Community-Level Interaction Insights into Carbon Utilization and Element Cycling Functions of Hydrothermarchaeota in Hydrothermal Sediment.</title>
        <authorList>
            <person name="Zhou Z."/>
            <person name="Liu Y."/>
            <person name="Xu W."/>
            <person name="Pan J."/>
            <person name="Luo Z.H."/>
            <person name="Li M."/>
        </authorList>
    </citation>
    <scope>NUCLEOTIDE SEQUENCE [LARGE SCALE GENOMIC DNA]</scope>
    <source>
        <strain evidence="3">SpSt-961</strain>
    </source>
</reference>
<dbReference type="InterPro" id="IPR011659">
    <property type="entry name" value="WD40"/>
</dbReference>
<dbReference type="Gene3D" id="1.25.40.10">
    <property type="entry name" value="Tetratricopeptide repeat domain"/>
    <property type="match status" value="1"/>
</dbReference>
<evidence type="ECO:0000313" key="3">
    <source>
        <dbReference type="EMBL" id="HGE77877.1"/>
    </source>
</evidence>
<dbReference type="EMBL" id="DTOZ01000068">
    <property type="protein sequence ID" value="HGE77877.1"/>
    <property type="molecule type" value="Genomic_DNA"/>
</dbReference>
<comment type="caution">
    <text evidence="3">The sequence shown here is derived from an EMBL/GenBank/DDBJ whole genome shotgun (WGS) entry which is preliminary data.</text>
</comment>
<protein>
    <submittedName>
        <fullName evidence="3">DUF5050 domain-containing protein</fullName>
    </submittedName>
</protein>
<dbReference type="AlphaFoldDB" id="A0A7V3VTU2"/>
<dbReference type="PANTHER" id="PTHR36842:SF1">
    <property type="entry name" value="PROTEIN TOLB"/>
    <property type="match status" value="1"/>
</dbReference>
<dbReference type="InterPro" id="IPR032485">
    <property type="entry name" value="LRP1-like_beta_prop"/>
</dbReference>
<accession>A0A7V3VTU2</accession>
<dbReference type="InterPro" id="IPR011990">
    <property type="entry name" value="TPR-like_helical_dom_sf"/>
</dbReference>
<dbReference type="Gene3D" id="2.120.10.30">
    <property type="entry name" value="TolB, C-terminal domain"/>
    <property type="match status" value="2"/>
</dbReference>
<dbReference type="Pfam" id="PF16472">
    <property type="entry name" value="DUF5050"/>
    <property type="match status" value="1"/>
</dbReference>